<sequence length="76" mass="8811">MASEATMTIIKMLETLPEQVQDRVVEHLREYIEDLRDEALWNESFSRTQPNLVSAARRVRKEIAEGKATPLDIEKL</sequence>
<dbReference type="AlphaFoldDB" id="A0A1W1XPZ1"/>
<keyword evidence="2" id="KW-1185">Reference proteome</keyword>
<name>A0A1W1XPZ1_9BACT</name>
<evidence type="ECO:0000313" key="2">
    <source>
        <dbReference type="Proteomes" id="UP000192783"/>
    </source>
</evidence>
<accession>A0A1W1XPZ1</accession>
<reference evidence="1 2" key="1">
    <citation type="submission" date="2017-04" db="EMBL/GenBank/DDBJ databases">
        <authorList>
            <person name="Afonso C.L."/>
            <person name="Miller P.J."/>
            <person name="Scott M.A."/>
            <person name="Spackman E."/>
            <person name="Goraichik I."/>
            <person name="Dimitrov K.M."/>
            <person name="Suarez D.L."/>
            <person name="Swayne D.E."/>
        </authorList>
    </citation>
    <scope>NUCLEOTIDE SEQUENCE [LARGE SCALE GENOMIC DNA]</scope>
    <source>
        <strain evidence="1 2">DSM 13146</strain>
    </source>
</reference>
<organism evidence="1 2">
    <name type="scientific">Desulfacinum hydrothermale DSM 13146</name>
    <dbReference type="NCBI Taxonomy" id="1121390"/>
    <lineage>
        <taxon>Bacteria</taxon>
        <taxon>Pseudomonadati</taxon>
        <taxon>Thermodesulfobacteriota</taxon>
        <taxon>Syntrophobacteria</taxon>
        <taxon>Syntrophobacterales</taxon>
        <taxon>Syntrophobacteraceae</taxon>
        <taxon>Desulfacinum</taxon>
    </lineage>
</organism>
<evidence type="ECO:0000313" key="1">
    <source>
        <dbReference type="EMBL" id="SMC25937.1"/>
    </source>
</evidence>
<gene>
    <name evidence="1" type="ORF">SAMN02746041_02465</name>
</gene>
<protein>
    <submittedName>
        <fullName evidence="1">Uncharacterized protein</fullName>
    </submittedName>
</protein>
<dbReference type="RefSeq" id="WP_084058212.1">
    <property type="nucleotide sequence ID" value="NZ_FWXF01000015.1"/>
</dbReference>
<dbReference type="EMBL" id="FWXF01000015">
    <property type="protein sequence ID" value="SMC25937.1"/>
    <property type="molecule type" value="Genomic_DNA"/>
</dbReference>
<dbReference type="Proteomes" id="UP000192783">
    <property type="component" value="Unassembled WGS sequence"/>
</dbReference>
<dbReference type="OrthoDB" id="9256093at2"/>
<proteinExistence type="predicted"/>